<dbReference type="AlphaFoldDB" id="A0A2M6WX05"/>
<feature type="domain" description="SAM-dependent MTase RsmB/NOP-type" evidence="2">
    <location>
        <begin position="1"/>
        <end position="47"/>
    </location>
</feature>
<dbReference type="InterPro" id="IPR001678">
    <property type="entry name" value="MeTrfase_RsmB-F_NOP2_dom"/>
</dbReference>
<dbReference type="InterPro" id="IPR002903">
    <property type="entry name" value="RsmH"/>
</dbReference>
<gene>
    <name evidence="3" type="primary">mraW</name>
    <name evidence="3" type="ORF">COT77_02005</name>
</gene>
<dbReference type="GO" id="GO:0003723">
    <property type="term" value="F:RNA binding"/>
    <property type="evidence" value="ECO:0007669"/>
    <property type="project" value="UniProtKB-UniRule"/>
</dbReference>
<dbReference type="EMBL" id="PEZV01000018">
    <property type="protein sequence ID" value="PIT97342.1"/>
    <property type="molecule type" value="Genomic_DNA"/>
</dbReference>
<protein>
    <submittedName>
        <fullName evidence="3">16S rRNA (Cytosine(1402)-N(4))-methyltransferase</fullName>
    </submittedName>
</protein>
<keyword evidence="1 3" id="KW-0808">Transferase</keyword>
<evidence type="ECO:0000313" key="3">
    <source>
        <dbReference type="EMBL" id="PIT97342.1"/>
    </source>
</evidence>
<dbReference type="InterPro" id="IPR029063">
    <property type="entry name" value="SAM-dependent_MTases_sf"/>
</dbReference>
<evidence type="ECO:0000313" key="4">
    <source>
        <dbReference type="Proteomes" id="UP000228596"/>
    </source>
</evidence>
<dbReference type="Pfam" id="PF01795">
    <property type="entry name" value="Methyltransf_5"/>
    <property type="match status" value="1"/>
</dbReference>
<comment type="similarity">
    <text evidence="1">Belongs to the class I-like SAM-binding methyltransferase superfamily. RsmB/NOP family.</text>
</comment>
<organism evidence="3 4">
    <name type="scientific">Candidatus Berkelbacteria bacterium CG10_big_fil_rev_8_21_14_0_10_41_12</name>
    <dbReference type="NCBI Taxonomy" id="1974513"/>
    <lineage>
        <taxon>Bacteria</taxon>
        <taxon>Candidatus Berkelbacteria</taxon>
    </lineage>
</organism>
<comment type="caution">
    <text evidence="1">Lacks conserved residue(s) required for the propagation of feature annotation.</text>
</comment>
<proteinExistence type="inferred from homology"/>
<dbReference type="Proteomes" id="UP000228596">
    <property type="component" value="Unassembled WGS sequence"/>
</dbReference>
<dbReference type="GO" id="GO:0032259">
    <property type="term" value="P:methylation"/>
    <property type="evidence" value="ECO:0007669"/>
    <property type="project" value="UniProtKB-KW"/>
</dbReference>
<name>A0A2M6WX05_9BACT</name>
<evidence type="ECO:0000259" key="2">
    <source>
        <dbReference type="PROSITE" id="PS51686"/>
    </source>
</evidence>
<dbReference type="PROSITE" id="PS51686">
    <property type="entry name" value="SAM_MT_RSMB_NOP"/>
    <property type="match status" value="1"/>
</dbReference>
<keyword evidence="1 3" id="KW-0489">Methyltransferase</keyword>
<dbReference type="SUPFAM" id="SSF53335">
    <property type="entry name" value="S-adenosyl-L-methionine-dependent methyltransferases"/>
    <property type="match status" value="1"/>
</dbReference>
<sequence length="47" mass="5017">PNPGENFIDCTVGAGGHSLAILEKNSPGKVLAIDWDKESLQLLKLKV</sequence>
<dbReference type="GO" id="GO:0008168">
    <property type="term" value="F:methyltransferase activity"/>
    <property type="evidence" value="ECO:0007669"/>
    <property type="project" value="UniProtKB-KW"/>
</dbReference>
<keyword evidence="1" id="KW-0949">S-adenosyl-L-methionine</keyword>
<feature type="binding site" evidence="1">
    <location>
        <position position="34"/>
    </location>
    <ligand>
        <name>S-adenosyl-L-methionine</name>
        <dbReference type="ChEBI" id="CHEBI:59789"/>
    </ligand>
</feature>
<feature type="non-terminal residue" evidence="3">
    <location>
        <position position="1"/>
    </location>
</feature>
<reference evidence="4" key="1">
    <citation type="submission" date="2017-09" db="EMBL/GenBank/DDBJ databases">
        <title>Depth-based differentiation of microbial function through sediment-hosted aquifers and enrichment of novel symbionts in the deep terrestrial subsurface.</title>
        <authorList>
            <person name="Probst A.J."/>
            <person name="Ladd B."/>
            <person name="Jarett J.K."/>
            <person name="Geller-Mcgrath D.E."/>
            <person name="Sieber C.M.K."/>
            <person name="Emerson J.B."/>
            <person name="Anantharaman K."/>
            <person name="Thomas B.C."/>
            <person name="Malmstrom R."/>
            <person name="Stieglmeier M."/>
            <person name="Klingl A."/>
            <person name="Woyke T."/>
            <person name="Ryan C.M."/>
            <person name="Banfield J.F."/>
        </authorList>
    </citation>
    <scope>NUCLEOTIDE SEQUENCE [LARGE SCALE GENOMIC DNA]</scope>
</reference>
<dbReference type="Gene3D" id="3.40.50.150">
    <property type="entry name" value="Vaccinia Virus protein VP39"/>
    <property type="match status" value="1"/>
</dbReference>
<accession>A0A2M6WX05</accession>
<feature type="non-terminal residue" evidence="3">
    <location>
        <position position="47"/>
    </location>
</feature>
<keyword evidence="1" id="KW-0694">RNA-binding</keyword>
<evidence type="ECO:0000256" key="1">
    <source>
        <dbReference type="PROSITE-ProRule" id="PRU01023"/>
    </source>
</evidence>
<comment type="caution">
    <text evidence="3">The sequence shown here is derived from an EMBL/GenBank/DDBJ whole genome shotgun (WGS) entry which is preliminary data.</text>
</comment>